<sequence length="243" mass="26697">MAATAVADLVCKLIKSCAAASEHDVGIICTYRQQVFKLRQLLRDRDLGRVRVGTVDDYQGQEERIVFISTVLSRPESLPSFASSAASAHATASAASSSQPLGLWSHPKRFNVAVTRSRALLVVVGHPAVLLADRYWRELVRQCVASVEEGEPEADDAWEGTNGNHHDGYDGYDGYEGDGDGDGDDEYEFPDAADLASVVEQLAEMATLGMGCEDSIYPDPSDLHRYYDEQAAYYEEQPFRVQL</sequence>
<dbReference type="OrthoDB" id="551037at2759"/>
<dbReference type="CDD" id="cd18808">
    <property type="entry name" value="SF1_C_Upf1"/>
    <property type="match status" value="1"/>
</dbReference>
<feature type="region of interest" description="Disordered" evidence="1">
    <location>
        <begin position="149"/>
        <end position="188"/>
    </location>
</feature>
<dbReference type="PANTHER" id="PTHR10887:SF322">
    <property type="entry name" value="HELICASE MOV-10"/>
    <property type="match status" value="1"/>
</dbReference>
<proteinExistence type="predicted"/>
<protein>
    <recommendedName>
        <fullName evidence="2">DNA2/NAM7 helicase-like C-terminal domain-containing protein</fullName>
    </recommendedName>
</protein>
<dbReference type="SUPFAM" id="SSF52540">
    <property type="entry name" value="P-loop containing nucleoside triphosphate hydrolases"/>
    <property type="match status" value="1"/>
</dbReference>
<gene>
    <name evidence="3" type="ORF">GPECTOR_62g918</name>
</gene>
<reference evidence="4" key="1">
    <citation type="journal article" date="2016" name="Nat. Commun.">
        <title>The Gonium pectorale genome demonstrates co-option of cell cycle regulation during the evolution of multicellularity.</title>
        <authorList>
            <person name="Hanschen E.R."/>
            <person name="Marriage T.N."/>
            <person name="Ferris P.J."/>
            <person name="Hamaji T."/>
            <person name="Toyoda A."/>
            <person name="Fujiyama A."/>
            <person name="Neme R."/>
            <person name="Noguchi H."/>
            <person name="Minakuchi Y."/>
            <person name="Suzuki M."/>
            <person name="Kawai-Toyooka H."/>
            <person name="Smith D.R."/>
            <person name="Sparks H."/>
            <person name="Anderson J."/>
            <person name="Bakaric R."/>
            <person name="Luria V."/>
            <person name="Karger A."/>
            <person name="Kirschner M.W."/>
            <person name="Durand P.M."/>
            <person name="Michod R.E."/>
            <person name="Nozaki H."/>
            <person name="Olson B.J."/>
        </authorList>
    </citation>
    <scope>NUCLEOTIDE SEQUENCE [LARGE SCALE GENOMIC DNA]</scope>
    <source>
        <strain evidence="4">NIES-2863</strain>
    </source>
</reference>
<dbReference type="InterPro" id="IPR045055">
    <property type="entry name" value="DNA2/NAM7-like"/>
</dbReference>
<dbReference type="EMBL" id="LSYV01000063">
    <property type="protein sequence ID" value="KXZ44803.1"/>
    <property type="molecule type" value="Genomic_DNA"/>
</dbReference>
<evidence type="ECO:0000256" key="1">
    <source>
        <dbReference type="SAM" id="MobiDB-lite"/>
    </source>
</evidence>
<dbReference type="Gene3D" id="3.40.50.300">
    <property type="entry name" value="P-loop containing nucleotide triphosphate hydrolases"/>
    <property type="match status" value="1"/>
</dbReference>
<dbReference type="PANTHER" id="PTHR10887">
    <property type="entry name" value="DNA2/NAM7 HELICASE FAMILY"/>
    <property type="match status" value="1"/>
</dbReference>
<dbReference type="InterPro" id="IPR047187">
    <property type="entry name" value="SF1_C_Upf1"/>
</dbReference>
<evidence type="ECO:0000259" key="2">
    <source>
        <dbReference type="Pfam" id="PF13087"/>
    </source>
</evidence>
<dbReference type="GO" id="GO:0005829">
    <property type="term" value="C:cytosol"/>
    <property type="evidence" value="ECO:0007669"/>
    <property type="project" value="TreeGrafter"/>
</dbReference>
<accession>A0A150G4U8</accession>
<keyword evidence="4" id="KW-1185">Reference proteome</keyword>
<evidence type="ECO:0000313" key="4">
    <source>
        <dbReference type="Proteomes" id="UP000075714"/>
    </source>
</evidence>
<dbReference type="Proteomes" id="UP000075714">
    <property type="component" value="Unassembled WGS sequence"/>
</dbReference>
<comment type="caution">
    <text evidence="3">The sequence shown here is derived from an EMBL/GenBank/DDBJ whole genome shotgun (WGS) entry which is preliminary data.</text>
</comment>
<feature type="compositionally biased region" description="Acidic residues" evidence="1">
    <location>
        <begin position="149"/>
        <end position="158"/>
    </location>
</feature>
<organism evidence="3 4">
    <name type="scientific">Gonium pectorale</name>
    <name type="common">Green alga</name>
    <dbReference type="NCBI Taxonomy" id="33097"/>
    <lineage>
        <taxon>Eukaryota</taxon>
        <taxon>Viridiplantae</taxon>
        <taxon>Chlorophyta</taxon>
        <taxon>core chlorophytes</taxon>
        <taxon>Chlorophyceae</taxon>
        <taxon>CS clade</taxon>
        <taxon>Chlamydomonadales</taxon>
        <taxon>Volvocaceae</taxon>
        <taxon>Gonium</taxon>
    </lineage>
</organism>
<evidence type="ECO:0000313" key="3">
    <source>
        <dbReference type="EMBL" id="KXZ44803.1"/>
    </source>
</evidence>
<dbReference type="InterPro" id="IPR041679">
    <property type="entry name" value="DNA2/NAM7-like_C"/>
</dbReference>
<feature type="compositionally biased region" description="Acidic residues" evidence="1">
    <location>
        <begin position="173"/>
        <end position="188"/>
    </location>
</feature>
<dbReference type="GO" id="GO:0035194">
    <property type="term" value="P:regulatory ncRNA-mediated post-transcriptional gene silencing"/>
    <property type="evidence" value="ECO:0007669"/>
    <property type="project" value="TreeGrafter"/>
</dbReference>
<dbReference type="GO" id="GO:0043186">
    <property type="term" value="C:P granule"/>
    <property type="evidence" value="ECO:0007669"/>
    <property type="project" value="TreeGrafter"/>
</dbReference>
<dbReference type="AlphaFoldDB" id="A0A150G4U8"/>
<dbReference type="STRING" id="33097.A0A150G4U8"/>
<feature type="domain" description="DNA2/NAM7 helicase-like C-terminal" evidence="2">
    <location>
        <begin position="3"/>
        <end position="126"/>
    </location>
</feature>
<dbReference type="Pfam" id="PF13087">
    <property type="entry name" value="AAA_12"/>
    <property type="match status" value="1"/>
</dbReference>
<dbReference type="InterPro" id="IPR027417">
    <property type="entry name" value="P-loop_NTPase"/>
</dbReference>
<name>A0A150G4U8_GONPE</name>